<dbReference type="GO" id="GO:0032040">
    <property type="term" value="C:small-subunit processome"/>
    <property type="evidence" value="ECO:0007669"/>
    <property type="project" value="TreeGrafter"/>
</dbReference>
<protein>
    <submittedName>
        <fullName evidence="3">Ribosome biosynthesis protein</fullName>
    </submittedName>
</protein>
<dbReference type="PANTHER" id="PTHR12455:SF0">
    <property type="entry name" value="NUCLEOLAR COMPLEX PROTEIN 4 HOMOLOG"/>
    <property type="match status" value="1"/>
</dbReference>
<sequence>MSLSIDEVKALAKKVTTSSERAHYNGIVKLLAEFPAQPLPDVDEHGDSDREQHLRFLAVALFQVFKKLFARGELAPLSAKKQQAAGPAVVKFNQWCRKLYASFKTKLLAVLALYTQETSLALDCLDLYMQLLEQESVHFASRKDAPFFPNKTLAALIAALWQSRMDGDASQEVDQASGESANFLLLEFRDKYYKPFVDVQYYTQAELAELVVAGTVRTDDADGIAAAKWVALTNHDNHIDSPDAELEVFVSNPPQAIENESKFKGLLERNWCTFLNGTISPQLYKTILTVLHKRIIPHFHTPTKLMDFLTDSYNQGGIVAILALNGLFELMVKNNLEYPNFYPKLYQLITPELMHVKYRPRFFRLMDIFLASTHLSVHLVASFIKRLARLSLSAPPSAIVIVIPFIYNMLKKHPNCMIMIHNPKYISDPFQTPEQQAQLKAARASYADPFNMDEADPENTGAFGSSLWEMDSLMQHYHPNVASLAKVFSQPFKKMSYNMEDFLDWGYDSLLAAEASRRLKVLPVLEYETFDQVVADTPENKTSDDSEDAAGRAVYLPNITW</sequence>
<dbReference type="PANTHER" id="PTHR12455">
    <property type="entry name" value="NUCLEOLAR COMPLEX PROTEIN 4"/>
    <property type="match status" value="1"/>
</dbReference>
<evidence type="ECO:0000256" key="1">
    <source>
        <dbReference type="ARBA" id="ARBA00007797"/>
    </source>
</evidence>
<organism evidence="3 4">
    <name type="scientific">Maudiozyma humilis</name>
    <name type="common">Sour dough yeast</name>
    <name type="synonym">Kazachstania humilis</name>
    <dbReference type="NCBI Taxonomy" id="51915"/>
    <lineage>
        <taxon>Eukaryota</taxon>
        <taxon>Fungi</taxon>
        <taxon>Dikarya</taxon>
        <taxon>Ascomycota</taxon>
        <taxon>Saccharomycotina</taxon>
        <taxon>Saccharomycetes</taxon>
        <taxon>Saccharomycetales</taxon>
        <taxon>Saccharomycetaceae</taxon>
        <taxon>Maudiozyma</taxon>
    </lineage>
</organism>
<evidence type="ECO:0000313" key="4">
    <source>
        <dbReference type="Proteomes" id="UP001377567"/>
    </source>
</evidence>
<evidence type="ECO:0000313" key="3">
    <source>
        <dbReference type="EMBL" id="GMM53521.1"/>
    </source>
</evidence>
<comment type="caution">
    <text evidence="3">The sequence shown here is derived from an EMBL/GenBank/DDBJ whole genome shotgun (WGS) entry which is preliminary data.</text>
</comment>
<feature type="domain" description="CCAAT-binding factor" evidence="2">
    <location>
        <begin position="320"/>
        <end position="485"/>
    </location>
</feature>
<dbReference type="Pfam" id="PF03914">
    <property type="entry name" value="CBF"/>
    <property type="match status" value="1"/>
</dbReference>
<gene>
    <name evidence="3" type="ORF">DAKH74_001370</name>
</gene>
<dbReference type="AlphaFoldDB" id="A0AAV5RPR0"/>
<keyword evidence="4" id="KW-1185">Reference proteome</keyword>
<dbReference type="GO" id="GO:0042254">
    <property type="term" value="P:ribosome biogenesis"/>
    <property type="evidence" value="ECO:0007669"/>
    <property type="project" value="InterPro"/>
</dbReference>
<name>A0AAV5RPR0_MAUHU</name>
<dbReference type="InterPro" id="IPR027193">
    <property type="entry name" value="Noc4"/>
</dbReference>
<reference evidence="3 4" key="1">
    <citation type="journal article" date="2023" name="Elife">
        <title>Identification of key yeast species and microbe-microbe interactions impacting larval growth of Drosophila in the wild.</title>
        <authorList>
            <person name="Mure A."/>
            <person name="Sugiura Y."/>
            <person name="Maeda R."/>
            <person name="Honda K."/>
            <person name="Sakurai N."/>
            <person name="Takahashi Y."/>
            <person name="Watada M."/>
            <person name="Katoh T."/>
            <person name="Gotoh A."/>
            <person name="Gotoh Y."/>
            <person name="Taniguchi I."/>
            <person name="Nakamura K."/>
            <person name="Hayashi T."/>
            <person name="Katayama T."/>
            <person name="Uemura T."/>
            <person name="Hattori Y."/>
        </authorList>
    </citation>
    <scope>NUCLEOTIDE SEQUENCE [LARGE SCALE GENOMIC DNA]</scope>
    <source>
        <strain evidence="3 4">KH-74</strain>
    </source>
</reference>
<dbReference type="InterPro" id="IPR005612">
    <property type="entry name" value="CCAAT-binding_factor"/>
</dbReference>
<accession>A0AAV5RPR0</accession>
<dbReference type="EMBL" id="BTGD01000001">
    <property type="protein sequence ID" value="GMM53521.1"/>
    <property type="molecule type" value="Genomic_DNA"/>
</dbReference>
<dbReference type="GO" id="GO:0030692">
    <property type="term" value="C:Noc4p-Nop14p complex"/>
    <property type="evidence" value="ECO:0007669"/>
    <property type="project" value="TreeGrafter"/>
</dbReference>
<comment type="similarity">
    <text evidence="1">Belongs to the CBF/MAK21 family.</text>
</comment>
<evidence type="ECO:0000259" key="2">
    <source>
        <dbReference type="Pfam" id="PF03914"/>
    </source>
</evidence>
<proteinExistence type="inferred from homology"/>
<dbReference type="Proteomes" id="UP001377567">
    <property type="component" value="Unassembled WGS sequence"/>
</dbReference>